<dbReference type="InterPro" id="IPR043129">
    <property type="entry name" value="ATPase_NBD"/>
</dbReference>
<dbReference type="Gene3D" id="3.30.420.40">
    <property type="match status" value="2"/>
</dbReference>
<protein>
    <submittedName>
        <fullName evidence="4">Actin-related protein 8</fullName>
    </submittedName>
</protein>
<dbReference type="Gene3D" id="3.90.640.10">
    <property type="entry name" value="Actin, Chain A, domain 4"/>
    <property type="match status" value="1"/>
</dbReference>
<proteinExistence type="inferred from homology"/>
<dbReference type="InterPro" id="IPR004000">
    <property type="entry name" value="Actin"/>
</dbReference>
<dbReference type="SUPFAM" id="SSF81383">
    <property type="entry name" value="F-box domain"/>
    <property type="match status" value="1"/>
</dbReference>
<feature type="region of interest" description="Disordered" evidence="2">
    <location>
        <begin position="504"/>
        <end position="545"/>
    </location>
</feature>
<feature type="domain" description="F-box" evidence="3">
    <location>
        <begin position="46"/>
        <end position="92"/>
    </location>
</feature>
<dbReference type="SUPFAM" id="SSF53067">
    <property type="entry name" value="Actin-like ATPase domain"/>
    <property type="match status" value="2"/>
</dbReference>
<dbReference type="EMBL" id="JBFOLK010000003">
    <property type="protein sequence ID" value="KAL2523813.1"/>
    <property type="molecule type" value="Genomic_DNA"/>
</dbReference>
<dbReference type="AlphaFoldDB" id="A0ABD1UFK3"/>
<feature type="region of interest" description="Disordered" evidence="2">
    <location>
        <begin position="449"/>
        <end position="470"/>
    </location>
</feature>
<dbReference type="PROSITE" id="PS50181">
    <property type="entry name" value="FBOX"/>
    <property type="match status" value="1"/>
</dbReference>
<comment type="caution">
    <text evidence="4">The sequence shown here is derived from an EMBL/GenBank/DDBJ whole genome shotgun (WGS) entry which is preliminary data.</text>
</comment>
<evidence type="ECO:0000313" key="4">
    <source>
        <dbReference type="EMBL" id="KAL2523813.1"/>
    </source>
</evidence>
<organism evidence="4 5">
    <name type="scientific">Abeliophyllum distichum</name>
    <dbReference type="NCBI Taxonomy" id="126358"/>
    <lineage>
        <taxon>Eukaryota</taxon>
        <taxon>Viridiplantae</taxon>
        <taxon>Streptophyta</taxon>
        <taxon>Embryophyta</taxon>
        <taxon>Tracheophyta</taxon>
        <taxon>Spermatophyta</taxon>
        <taxon>Magnoliopsida</taxon>
        <taxon>eudicotyledons</taxon>
        <taxon>Gunneridae</taxon>
        <taxon>Pentapetalae</taxon>
        <taxon>asterids</taxon>
        <taxon>lamiids</taxon>
        <taxon>Lamiales</taxon>
        <taxon>Oleaceae</taxon>
        <taxon>Forsythieae</taxon>
        <taxon>Abeliophyllum</taxon>
    </lineage>
</organism>
<comment type="similarity">
    <text evidence="1">Belongs to the actin family.</text>
</comment>
<evidence type="ECO:0000313" key="5">
    <source>
        <dbReference type="Proteomes" id="UP001604336"/>
    </source>
</evidence>
<dbReference type="Pfam" id="PF00646">
    <property type="entry name" value="F-box"/>
    <property type="match status" value="1"/>
</dbReference>
<sequence length="567" mass="62889">MATLLRKVLGSVSQLSCSGSSSSSGPNIIAELDRLHQMMYIQTSSTGEFDRIPLDIFKQVLKILGPKESAKLRAVCKSWKFIISDNKLWIDFLQNLQEPDSIFFAEIHLRSGYPLQMFSSQAAEVSFMHIYGQRTWVPGAIIIDGGSGHCKYGWSKYSSPSGRSATFLEFGNIMSPMPSRLGHFFFNNLQQTPMMCRMRVKTYTQPIVVSIPICHRDGQLTVFQWNCATDVQSLALLLRSPTHIESTKASTRQLKEAICSTLFDINVPAVCVVNQATLALFAARRTSGIVVNVGFHQTSVVPILHGKVMHQVGVEVVGVGALKLTGYLKDRMQQKNIHVDSIYTVRTLKENLCYVALNYEAELSKDMEASFQVASEGWFTLSEERFQTGEVLFQPHMAGVQGLEKHYESSKDLGLLNILLAFEDSELDKIVSLVKGINLETGETILVAKSEGHTPNSSEPIEHNDTDSDTSEDVIIHERFFAGVEPMQGVELTGSEIIVPKTEFTEIPASSQNPIGDGKRPIGDNNPRPLPSEDNESGSYFNSKRPQANTVILDLDCVMDPETVIED</sequence>
<dbReference type="Gene3D" id="1.20.1280.50">
    <property type="match status" value="1"/>
</dbReference>
<dbReference type="SMART" id="SM00256">
    <property type="entry name" value="FBOX"/>
    <property type="match status" value="1"/>
</dbReference>
<dbReference type="Pfam" id="PF00022">
    <property type="entry name" value="Actin"/>
    <property type="match status" value="1"/>
</dbReference>
<evidence type="ECO:0000259" key="3">
    <source>
        <dbReference type="PROSITE" id="PS50181"/>
    </source>
</evidence>
<dbReference type="Proteomes" id="UP001604336">
    <property type="component" value="Unassembled WGS sequence"/>
</dbReference>
<reference evidence="5" key="1">
    <citation type="submission" date="2024-07" db="EMBL/GenBank/DDBJ databases">
        <title>Two chromosome-level genome assemblies of Korean endemic species Abeliophyllum distichum and Forsythia ovata (Oleaceae).</title>
        <authorList>
            <person name="Jang H."/>
        </authorList>
    </citation>
    <scope>NUCLEOTIDE SEQUENCE [LARGE SCALE GENOMIC DNA]</scope>
</reference>
<dbReference type="InterPro" id="IPR001810">
    <property type="entry name" value="F-box_dom"/>
</dbReference>
<gene>
    <name evidence="4" type="ORF">Adt_08867</name>
</gene>
<keyword evidence="5" id="KW-1185">Reference proteome</keyword>
<evidence type="ECO:0000256" key="1">
    <source>
        <dbReference type="RuleBase" id="RU000487"/>
    </source>
</evidence>
<dbReference type="SMART" id="SM00268">
    <property type="entry name" value="ACTIN"/>
    <property type="match status" value="1"/>
</dbReference>
<name>A0ABD1UFK3_9LAMI</name>
<dbReference type="InterPro" id="IPR036047">
    <property type="entry name" value="F-box-like_dom_sf"/>
</dbReference>
<evidence type="ECO:0000256" key="2">
    <source>
        <dbReference type="SAM" id="MobiDB-lite"/>
    </source>
</evidence>
<dbReference type="PANTHER" id="PTHR11937">
    <property type="entry name" value="ACTIN"/>
    <property type="match status" value="1"/>
</dbReference>
<accession>A0ABD1UFK3</accession>